<comment type="caution">
    <text evidence="2">The sequence shown here is derived from an EMBL/GenBank/DDBJ whole genome shotgun (WGS) entry which is preliminary data.</text>
</comment>
<accession>A0A1Y3BQR5</accession>
<dbReference type="Proteomes" id="UP000194236">
    <property type="component" value="Unassembled WGS sequence"/>
</dbReference>
<feature type="non-terminal residue" evidence="2">
    <location>
        <position position="147"/>
    </location>
</feature>
<dbReference type="EMBL" id="MUJZ01010021">
    <property type="protein sequence ID" value="OTF82143.1"/>
    <property type="molecule type" value="Genomic_DNA"/>
</dbReference>
<protein>
    <submittedName>
        <fullName evidence="2">Uncharacterized protein</fullName>
    </submittedName>
</protein>
<evidence type="ECO:0000256" key="1">
    <source>
        <dbReference type="SAM" id="MobiDB-lite"/>
    </source>
</evidence>
<evidence type="ECO:0000313" key="2">
    <source>
        <dbReference type="EMBL" id="OTF82143.1"/>
    </source>
</evidence>
<sequence>MLPKQQQQQTNSNMNNQLSSPSTTATTRITKCAQLQIPGQESSSSLKRISPSPSFIMTNDNSNDGNQVMKTTAAANMNDLKDFFDDNCNEDKLKCYAQIIDGYRWIRMKSFSTADIMTMSGQLWDNNTNQLSSSWWCSSPPPSSSSM</sequence>
<organism evidence="2 3">
    <name type="scientific">Euroglyphus maynei</name>
    <name type="common">Mayne's house dust mite</name>
    <dbReference type="NCBI Taxonomy" id="6958"/>
    <lineage>
        <taxon>Eukaryota</taxon>
        <taxon>Metazoa</taxon>
        <taxon>Ecdysozoa</taxon>
        <taxon>Arthropoda</taxon>
        <taxon>Chelicerata</taxon>
        <taxon>Arachnida</taxon>
        <taxon>Acari</taxon>
        <taxon>Acariformes</taxon>
        <taxon>Sarcoptiformes</taxon>
        <taxon>Astigmata</taxon>
        <taxon>Psoroptidia</taxon>
        <taxon>Analgoidea</taxon>
        <taxon>Pyroglyphidae</taxon>
        <taxon>Pyroglyphinae</taxon>
        <taxon>Euroglyphus</taxon>
    </lineage>
</organism>
<feature type="compositionally biased region" description="Polar residues" evidence="1">
    <location>
        <begin position="55"/>
        <end position="64"/>
    </location>
</feature>
<feature type="region of interest" description="Disordered" evidence="1">
    <location>
        <begin position="1"/>
        <end position="25"/>
    </location>
</feature>
<feature type="region of interest" description="Disordered" evidence="1">
    <location>
        <begin position="37"/>
        <end position="64"/>
    </location>
</feature>
<evidence type="ECO:0000313" key="3">
    <source>
        <dbReference type="Proteomes" id="UP000194236"/>
    </source>
</evidence>
<gene>
    <name evidence="2" type="ORF">BLA29_001256</name>
</gene>
<proteinExistence type="predicted"/>
<feature type="compositionally biased region" description="Low complexity" evidence="1">
    <location>
        <begin position="42"/>
        <end position="54"/>
    </location>
</feature>
<reference evidence="2 3" key="1">
    <citation type="submission" date="2017-03" db="EMBL/GenBank/DDBJ databases">
        <title>Genome Survey of Euroglyphus maynei.</title>
        <authorList>
            <person name="Arlian L.G."/>
            <person name="Morgan M.S."/>
            <person name="Rider S.D."/>
        </authorList>
    </citation>
    <scope>NUCLEOTIDE SEQUENCE [LARGE SCALE GENOMIC DNA]</scope>
    <source>
        <strain evidence="2">Arlian Lab</strain>
        <tissue evidence="2">Whole body</tissue>
    </source>
</reference>
<name>A0A1Y3BQR5_EURMA</name>
<keyword evidence="3" id="KW-1185">Reference proteome</keyword>
<feature type="compositionally biased region" description="Low complexity" evidence="1">
    <location>
        <begin position="1"/>
        <end position="17"/>
    </location>
</feature>
<dbReference type="AlphaFoldDB" id="A0A1Y3BQR5"/>